<evidence type="ECO:0000313" key="4">
    <source>
        <dbReference type="Proteomes" id="UP000239563"/>
    </source>
</evidence>
<feature type="region of interest" description="Disordered" evidence="1">
    <location>
        <begin position="50"/>
        <end position="132"/>
    </location>
</feature>
<reference evidence="3 4" key="1">
    <citation type="submission" date="2017-02" db="EMBL/GenBank/DDBJ databases">
        <authorList>
            <person name="Peterson S.W."/>
        </authorList>
    </citation>
    <scope>NUCLEOTIDE SEQUENCE [LARGE SCALE GENOMIC DNA]</scope>
    <source>
        <strain evidence="3 4">SRS1_H2-8</strain>
    </source>
</reference>
<feature type="compositionally biased region" description="Polar residues" evidence="1">
    <location>
        <begin position="80"/>
        <end position="102"/>
    </location>
</feature>
<dbReference type="AlphaFoldDB" id="A0A2N8UF69"/>
<accession>A0A2N8UF69</accession>
<proteinExistence type="predicted"/>
<feature type="chain" id="PRO_5014692651" evidence="2">
    <location>
        <begin position="20"/>
        <end position="532"/>
    </location>
</feature>
<organism evidence="3 4">
    <name type="scientific">Sporisorium reilianum f. sp. reilianum</name>
    <dbReference type="NCBI Taxonomy" id="72559"/>
    <lineage>
        <taxon>Eukaryota</taxon>
        <taxon>Fungi</taxon>
        <taxon>Dikarya</taxon>
        <taxon>Basidiomycota</taxon>
        <taxon>Ustilaginomycotina</taxon>
        <taxon>Ustilaginomycetes</taxon>
        <taxon>Ustilaginales</taxon>
        <taxon>Ustilaginaceae</taxon>
        <taxon>Sporisorium</taxon>
    </lineage>
</organism>
<evidence type="ECO:0000313" key="3">
    <source>
        <dbReference type="EMBL" id="SJX63635.1"/>
    </source>
</evidence>
<gene>
    <name evidence="3" type="ORF">SRS1_14386</name>
</gene>
<protein>
    <submittedName>
        <fullName evidence="3">Uncharacterized protein</fullName>
    </submittedName>
</protein>
<dbReference type="EMBL" id="LT795062">
    <property type="protein sequence ID" value="SJX63635.1"/>
    <property type="molecule type" value="Genomic_DNA"/>
</dbReference>
<evidence type="ECO:0000256" key="2">
    <source>
        <dbReference type="SAM" id="SignalP"/>
    </source>
</evidence>
<name>A0A2N8UF69_9BASI</name>
<feature type="signal peptide" evidence="2">
    <location>
        <begin position="1"/>
        <end position="19"/>
    </location>
</feature>
<evidence type="ECO:0000256" key="1">
    <source>
        <dbReference type="SAM" id="MobiDB-lite"/>
    </source>
</evidence>
<sequence>MKTAATLFILDALVSGIFAPLVPPDPYDDSIYSTLDDLDEARGTFISHPEQHVAPSSWAATPSPPWNPAGAQGAHGHPQQWDNLQRATPTEQNQHQHWNNIPQPYAAPPSSFTQGPGHFNADSMAPWQTHVDRNPDDLSAIVYGNKGKSPVLETGGASHGRWIAGSGPPQFEEPHLPVQPASHHAISPEWEPTSHVQYNPAPLQATISKSRLDSHLLAPYQNLRAFSDDELETVEQNLKSLLRAWHTFNEYIFNGRRFLILLLPNQGDLQLNDLRRAASVWEFKTDGQKTVMVCRGVWGIAHSYWKKFESVKPPRSYYVRIGDGTPGPSNQMASLNRLEIADSRLPSVLLPPADRKTSARGGKEITILDPVLASRFFYRRQEGIQEPFMVWLEKNLAHTSFDPKTHQEALLPEDRDQPTKELHVVFEQEMQESFKRRKTVGQLELNGQSLFITHHVGSKLPILRKPFASLWKSENDGETHLLVSVGLFPLTRSPFDTAMIHSKIPNRRFHRLATSKQLPGDIPYSLKYAQGR</sequence>
<dbReference type="Proteomes" id="UP000239563">
    <property type="component" value="Chromosome IX"/>
</dbReference>
<keyword evidence="2" id="KW-0732">Signal</keyword>